<name>A0A9X2ABI4_9FLAO</name>
<accession>A0A9X2ABI4</accession>
<dbReference type="Proteomes" id="UP001139226">
    <property type="component" value="Unassembled WGS sequence"/>
</dbReference>
<proteinExistence type="predicted"/>
<comment type="caution">
    <text evidence="1">The sequence shown here is derived from an EMBL/GenBank/DDBJ whole genome shotgun (WGS) entry which is preliminary data.</text>
</comment>
<reference evidence="1" key="1">
    <citation type="submission" date="2022-03" db="EMBL/GenBank/DDBJ databases">
        <title>Gramella crocea sp. nov., isolated from activated sludge of a seafood processing plant.</title>
        <authorList>
            <person name="Zhang X."/>
        </authorList>
    </citation>
    <scope>NUCLEOTIDE SEQUENCE</scope>
    <source>
        <strain evidence="1">YJ019</strain>
    </source>
</reference>
<organism evidence="1 2">
    <name type="scientific">Christiangramia lutea</name>
    <dbReference type="NCBI Taxonomy" id="1607951"/>
    <lineage>
        <taxon>Bacteria</taxon>
        <taxon>Pseudomonadati</taxon>
        <taxon>Bacteroidota</taxon>
        <taxon>Flavobacteriia</taxon>
        <taxon>Flavobacteriales</taxon>
        <taxon>Flavobacteriaceae</taxon>
        <taxon>Christiangramia</taxon>
    </lineage>
</organism>
<sequence>MKIELKLSTDTLMAANKILKEVYNLPVSCVSRENVYKSIGMDLADKFDSKCKAQIRKANLFENKKVKLTLKYHEAWALEALIADLTDQLIENNEYQRSLLFTLRSTIHQKLA</sequence>
<keyword evidence="2" id="KW-1185">Reference proteome</keyword>
<protein>
    <submittedName>
        <fullName evidence="1">Uncharacterized protein</fullName>
    </submittedName>
</protein>
<dbReference type="RefSeq" id="WP_240714444.1">
    <property type="nucleotide sequence ID" value="NZ_JAKVTV010000005.1"/>
</dbReference>
<gene>
    <name evidence="1" type="ORF">ML462_13960</name>
</gene>
<dbReference type="EMBL" id="JAKVTV010000005">
    <property type="protein sequence ID" value="MCH4824276.1"/>
    <property type="molecule type" value="Genomic_DNA"/>
</dbReference>
<dbReference type="AlphaFoldDB" id="A0A9X2ABI4"/>
<evidence type="ECO:0000313" key="2">
    <source>
        <dbReference type="Proteomes" id="UP001139226"/>
    </source>
</evidence>
<evidence type="ECO:0000313" key="1">
    <source>
        <dbReference type="EMBL" id="MCH4824276.1"/>
    </source>
</evidence>